<organism evidence="7 8">
    <name type="scientific">Plakobranchus ocellatus</name>
    <dbReference type="NCBI Taxonomy" id="259542"/>
    <lineage>
        <taxon>Eukaryota</taxon>
        <taxon>Metazoa</taxon>
        <taxon>Spiralia</taxon>
        <taxon>Lophotrochozoa</taxon>
        <taxon>Mollusca</taxon>
        <taxon>Gastropoda</taxon>
        <taxon>Heterobranchia</taxon>
        <taxon>Euthyneura</taxon>
        <taxon>Panpulmonata</taxon>
        <taxon>Sacoglossa</taxon>
        <taxon>Placobranchoidea</taxon>
        <taxon>Plakobranchidae</taxon>
        <taxon>Plakobranchus</taxon>
    </lineage>
</organism>
<dbReference type="InterPro" id="IPR020987">
    <property type="entry name" value="Centromere_Cenp-M"/>
</dbReference>
<dbReference type="Gene3D" id="3.40.50.300">
    <property type="entry name" value="P-loop containing nucleotide triphosphate hydrolases"/>
    <property type="match status" value="1"/>
</dbReference>
<dbReference type="GO" id="GO:0000775">
    <property type="term" value="C:chromosome, centromeric region"/>
    <property type="evidence" value="ECO:0007669"/>
    <property type="project" value="UniProtKB-SubCell"/>
</dbReference>
<dbReference type="EMBL" id="BLXT01003974">
    <property type="protein sequence ID" value="GFO08701.1"/>
    <property type="molecule type" value="Genomic_DNA"/>
</dbReference>
<dbReference type="PANTHER" id="PTHR34436:SF1">
    <property type="entry name" value="CENTROMERE PROTEIN M"/>
    <property type="match status" value="1"/>
</dbReference>
<proteinExistence type="predicted"/>
<dbReference type="Pfam" id="PF11111">
    <property type="entry name" value="CENP-M"/>
    <property type="match status" value="1"/>
</dbReference>
<evidence type="ECO:0000256" key="3">
    <source>
        <dbReference type="ARBA" id="ARBA00016382"/>
    </source>
</evidence>
<dbReference type="PANTHER" id="PTHR34436">
    <property type="entry name" value="CENTROMERE PROTEIN M"/>
    <property type="match status" value="1"/>
</dbReference>
<protein>
    <recommendedName>
        <fullName evidence="3">Centromere protein M</fullName>
    </recommendedName>
</protein>
<evidence type="ECO:0000256" key="4">
    <source>
        <dbReference type="ARBA" id="ARBA00022454"/>
    </source>
</evidence>
<evidence type="ECO:0000256" key="5">
    <source>
        <dbReference type="ARBA" id="ARBA00023242"/>
    </source>
</evidence>
<keyword evidence="6" id="KW-0137">Centromere</keyword>
<dbReference type="GO" id="GO:0005634">
    <property type="term" value="C:nucleus"/>
    <property type="evidence" value="ECO:0007669"/>
    <property type="project" value="UniProtKB-SubCell"/>
</dbReference>
<evidence type="ECO:0000256" key="2">
    <source>
        <dbReference type="ARBA" id="ARBA00004584"/>
    </source>
</evidence>
<keyword evidence="5" id="KW-0539">Nucleus</keyword>
<reference evidence="7 8" key="1">
    <citation type="journal article" date="2021" name="Elife">
        <title>Chloroplast acquisition without the gene transfer in kleptoplastic sea slugs, Plakobranchus ocellatus.</title>
        <authorList>
            <person name="Maeda T."/>
            <person name="Takahashi S."/>
            <person name="Yoshida T."/>
            <person name="Shimamura S."/>
            <person name="Takaki Y."/>
            <person name="Nagai Y."/>
            <person name="Toyoda A."/>
            <person name="Suzuki Y."/>
            <person name="Arimoto A."/>
            <person name="Ishii H."/>
            <person name="Satoh N."/>
            <person name="Nishiyama T."/>
            <person name="Hasebe M."/>
            <person name="Maruyama T."/>
            <person name="Minagawa J."/>
            <person name="Obokata J."/>
            <person name="Shigenobu S."/>
        </authorList>
    </citation>
    <scope>NUCLEOTIDE SEQUENCE [LARGE SCALE GENOMIC DNA]</scope>
</reference>
<comment type="subcellular location">
    <subcellularLocation>
        <location evidence="2">Chromosome</location>
        <location evidence="2">Centromere</location>
    </subcellularLocation>
    <subcellularLocation>
        <location evidence="1">Nucleus</location>
    </subcellularLocation>
</comment>
<evidence type="ECO:0000313" key="8">
    <source>
        <dbReference type="Proteomes" id="UP000735302"/>
    </source>
</evidence>
<comment type="caution">
    <text evidence="7">The sequence shown here is derived from an EMBL/GenBank/DDBJ whole genome shotgun (WGS) entry which is preliminary data.</text>
</comment>
<gene>
    <name evidence="7" type="ORF">PoB_003520600</name>
</gene>
<keyword evidence="4" id="KW-0158">Chromosome</keyword>
<name>A0AAV4AQ42_9GAST</name>
<evidence type="ECO:0000256" key="6">
    <source>
        <dbReference type="ARBA" id="ARBA00023328"/>
    </source>
</evidence>
<dbReference type="AlphaFoldDB" id="A0AAV4AQ42"/>
<evidence type="ECO:0000256" key="1">
    <source>
        <dbReference type="ARBA" id="ARBA00004123"/>
    </source>
</evidence>
<evidence type="ECO:0000313" key="7">
    <source>
        <dbReference type="EMBL" id="GFO08701.1"/>
    </source>
</evidence>
<dbReference type="InterPro" id="IPR027417">
    <property type="entry name" value="P-loop_NTPase"/>
</dbReference>
<accession>A0AAV4AQ42</accession>
<sequence>MDSGSGNDSENDNNISRKILRPYNTLRNIHDQRTLLVIAAEGCLNLPHDLKSFTEGDPAVNVRYTARLPLPNHDKHPPIDAIALVYQVFNQDSLSTIERSIPLIDVRYFTGKCFIVVFSDIEFHEDDTKDIEKLANSYLLPLHYAHKIKPQQLVTLMPDPNQC</sequence>
<dbReference type="Proteomes" id="UP000735302">
    <property type="component" value="Unassembled WGS sequence"/>
</dbReference>
<keyword evidence="8" id="KW-1185">Reference proteome</keyword>